<evidence type="ECO:0000313" key="2">
    <source>
        <dbReference type="Proteomes" id="UP001060919"/>
    </source>
</evidence>
<dbReference type="KEGG" id="aup:AsAng_0008920"/>
<sequence length="122" mass="14323">MKKTVDKNVLNSIKEQVKELKAAYQTEKEVTAAMIEQMKAVRELFKELEQPTIVKSIRLAYEHITNHGNLDNLPYWETEEIELDEENSSFEYYLGLLTNPTNKYNREEIKELNILLKEMADA</sequence>
<evidence type="ECO:0000313" key="1">
    <source>
        <dbReference type="EMBL" id="BDS10184.1"/>
    </source>
</evidence>
<dbReference type="RefSeq" id="WP_264791517.1">
    <property type="nucleotide sequence ID" value="NZ_AP026867.1"/>
</dbReference>
<dbReference type="EMBL" id="AP026867">
    <property type="protein sequence ID" value="BDS10184.1"/>
    <property type="molecule type" value="Genomic_DNA"/>
</dbReference>
<dbReference type="Proteomes" id="UP001060919">
    <property type="component" value="Chromosome"/>
</dbReference>
<name>A0A915YBS9_9BACT</name>
<keyword evidence="2" id="KW-1185">Reference proteome</keyword>
<gene>
    <name evidence="1" type="ORF">AsAng_0008920</name>
</gene>
<organism evidence="1 2">
    <name type="scientific">Aureispira anguillae</name>
    <dbReference type="NCBI Taxonomy" id="2864201"/>
    <lineage>
        <taxon>Bacteria</taxon>
        <taxon>Pseudomonadati</taxon>
        <taxon>Bacteroidota</taxon>
        <taxon>Saprospiria</taxon>
        <taxon>Saprospirales</taxon>
        <taxon>Saprospiraceae</taxon>
        <taxon>Aureispira</taxon>
    </lineage>
</organism>
<protein>
    <submittedName>
        <fullName evidence="1">Uncharacterized protein</fullName>
    </submittedName>
</protein>
<accession>A0A915YBS9</accession>
<reference evidence="1" key="1">
    <citation type="submission" date="2022-09" db="EMBL/GenBank/DDBJ databases">
        <title>Aureispira anguillicida sp. nov., isolated from Leptocephalus of Japanese eel Anguilla japonica.</title>
        <authorList>
            <person name="Yuasa K."/>
            <person name="Mekata T."/>
            <person name="Ikunari K."/>
        </authorList>
    </citation>
    <scope>NUCLEOTIDE SEQUENCE</scope>
    <source>
        <strain evidence="1">EL160426</strain>
    </source>
</reference>
<dbReference type="AlphaFoldDB" id="A0A915YBS9"/>
<proteinExistence type="predicted"/>